<dbReference type="AlphaFoldDB" id="A0A2H0XYV9"/>
<dbReference type="InterPro" id="IPR036388">
    <property type="entry name" value="WH-like_DNA-bd_sf"/>
</dbReference>
<evidence type="ECO:0008006" key="3">
    <source>
        <dbReference type="Google" id="ProtNLM"/>
    </source>
</evidence>
<dbReference type="InterPro" id="IPR036390">
    <property type="entry name" value="WH_DNA-bd_sf"/>
</dbReference>
<proteinExistence type="predicted"/>
<evidence type="ECO:0000313" key="2">
    <source>
        <dbReference type="Proteomes" id="UP000231343"/>
    </source>
</evidence>
<protein>
    <recommendedName>
        <fullName evidence="3">HTH dtxR-type domain-containing protein</fullName>
    </recommendedName>
</protein>
<accession>A0A2H0XYV9</accession>
<evidence type="ECO:0000313" key="1">
    <source>
        <dbReference type="EMBL" id="PIS30181.1"/>
    </source>
</evidence>
<reference evidence="1 2" key="1">
    <citation type="submission" date="2017-09" db="EMBL/GenBank/DDBJ databases">
        <title>Depth-based differentiation of microbial function through sediment-hosted aquifers and enrichment of novel symbionts in the deep terrestrial subsurface.</title>
        <authorList>
            <person name="Probst A.J."/>
            <person name="Ladd B."/>
            <person name="Jarett J.K."/>
            <person name="Geller-Mcgrath D.E."/>
            <person name="Sieber C.M."/>
            <person name="Emerson J.B."/>
            <person name="Anantharaman K."/>
            <person name="Thomas B.C."/>
            <person name="Malmstrom R."/>
            <person name="Stieglmeier M."/>
            <person name="Klingl A."/>
            <person name="Woyke T."/>
            <person name="Ryan C.M."/>
            <person name="Banfield J.F."/>
        </authorList>
    </citation>
    <scope>NUCLEOTIDE SEQUENCE [LARGE SCALE GENOMIC DNA]</scope>
    <source>
        <strain evidence="1">CG08_land_8_20_14_0_20_45_16</strain>
    </source>
</reference>
<sequence length="234" mass="25970">MHITPRQREFLSKTIDLYQMAGKSIHYTTIAEKLGISKWSAYDMMKLLEEKGLLTSDYNVPEMGKGGGRSSVVFYPTSKGESLIKELAGGVPEEKEWQKAKEAILENLSKLKGTEHEKLLNELLKKIAAQENPLLYCTDMTTALLLVINGFKDKLKGGIPVRTVLEATPRMSGRLITLAGLTVGLSLSGLAAKSKIAKILGQAKKYETYLQDMDSKRLKMLAEFLDEAAKFLLD</sequence>
<gene>
    <name evidence="1" type="ORF">COT42_03595</name>
</gene>
<dbReference type="Gene3D" id="1.10.10.10">
    <property type="entry name" value="Winged helix-like DNA-binding domain superfamily/Winged helix DNA-binding domain"/>
    <property type="match status" value="1"/>
</dbReference>
<organism evidence="1 2">
    <name type="scientific">Candidatus Saganbacteria bacterium CG08_land_8_20_14_0_20_45_16</name>
    <dbReference type="NCBI Taxonomy" id="2014293"/>
    <lineage>
        <taxon>Bacteria</taxon>
        <taxon>Bacillati</taxon>
        <taxon>Saganbacteria</taxon>
    </lineage>
</organism>
<dbReference type="Proteomes" id="UP000231343">
    <property type="component" value="Unassembled WGS sequence"/>
</dbReference>
<name>A0A2H0XYV9_UNCSA</name>
<dbReference type="EMBL" id="PEYM01000061">
    <property type="protein sequence ID" value="PIS30181.1"/>
    <property type="molecule type" value="Genomic_DNA"/>
</dbReference>
<dbReference type="SUPFAM" id="SSF46785">
    <property type="entry name" value="Winged helix' DNA-binding domain"/>
    <property type="match status" value="1"/>
</dbReference>
<comment type="caution">
    <text evidence="1">The sequence shown here is derived from an EMBL/GenBank/DDBJ whole genome shotgun (WGS) entry which is preliminary data.</text>
</comment>